<dbReference type="InterPro" id="IPR052552">
    <property type="entry name" value="YeaO-like"/>
</dbReference>
<dbReference type="PANTHER" id="PTHR36849">
    <property type="entry name" value="CYTOPLASMIC PROTEIN-RELATED"/>
    <property type="match status" value="1"/>
</dbReference>
<dbReference type="PANTHER" id="PTHR36849:SF1">
    <property type="entry name" value="CYTOPLASMIC PROTEIN"/>
    <property type="match status" value="1"/>
</dbReference>
<sequence length="121" mass="13830">MPEEQPLRLLRVYDDHSLRRGTSVLADRLWPRGVKKDQAGFDRWAKEITPTQELRQWYHSNPGSFAEFAARYRAELALPDRTAALDEIRGLLQHGPVTLLTAAKQIETSHLAVLRDVLEAD</sequence>
<dbReference type="HOGENOM" id="CLU_137928_0_0_11"/>
<protein>
    <recommendedName>
        <fullName evidence="3">DUF488 family protein</fullName>
    </recommendedName>
</protein>
<reference evidence="1 2" key="1">
    <citation type="journal article" date="2011" name="Stand. Genomic Sci.">
        <title>High quality draft genome sequence of Segniliparus rugosus CDC 945(T)= (ATCC BAA-974(T)).</title>
        <authorList>
            <person name="Earl A.M."/>
            <person name="Desjardins C.A."/>
            <person name="Fitzgerald M.G."/>
            <person name="Arachchi H.M."/>
            <person name="Zeng Q."/>
            <person name="Mehta T."/>
            <person name="Griggs A."/>
            <person name="Birren B.W."/>
            <person name="Toney N.C."/>
            <person name="Carr J."/>
            <person name="Posey J."/>
            <person name="Butler W.R."/>
        </authorList>
    </citation>
    <scope>NUCLEOTIDE SEQUENCE [LARGE SCALE GENOMIC DNA]</scope>
    <source>
        <strain evidence="2">ATCC BAA-974 / DSM 45345 / CCUG 50838 / CIP 108380 / JCM 13579 / CDC 945</strain>
    </source>
</reference>
<dbReference type="EMBL" id="ACZI02000002">
    <property type="protein sequence ID" value="EFV12709.1"/>
    <property type="molecule type" value="Genomic_DNA"/>
</dbReference>
<evidence type="ECO:0000313" key="2">
    <source>
        <dbReference type="Proteomes" id="UP000004816"/>
    </source>
</evidence>
<name>E5XSF9_SEGRC</name>
<comment type="caution">
    <text evidence="1">The sequence shown here is derived from an EMBL/GenBank/DDBJ whole genome shotgun (WGS) entry which is preliminary data.</text>
</comment>
<dbReference type="RefSeq" id="WP_007470746.1">
    <property type="nucleotide sequence ID" value="NZ_KI391953.1"/>
</dbReference>
<proteinExistence type="predicted"/>
<dbReference type="AlphaFoldDB" id="E5XSF9"/>
<dbReference type="Proteomes" id="UP000004816">
    <property type="component" value="Unassembled WGS sequence"/>
</dbReference>
<keyword evidence="2" id="KW-1185">Reference proteome</keyword>
<evidence type="ECO:0000313" key="1">
    <source>
        <dbReference type="EMBL" id="EFV12709.1"/>
    </source>
</evidence>
<gene>
    <name evidence="1" type="ORF">HMPREF9336_02431</name>
</gene>
<dbReference type="OrthoDB" id="9790745at2"/>
<dbReference type="Pfam" id="PF22752">
    <property type="entry name" value="DUF488-N3i"/>
    <property type="match status" value="1"/>
</dbReference>
<evidence type="ECO:0008006" key="3">
    <source>
        <dbReference type="Google" id="ProtNLM"/>
    </source>
</evidence>
<organism evidence="1 2">
    <name type="scientific">Segniliparus rugosus (strain ATCC BAA-974 / DSM 45345 / CCUG 50838 / CIP 108380 / JCM 13579 / CDC 945)</name>
    <dbReference type="NCBI Taxonomy" id="679197"/>
    <lineage>
        <taxon>Bacteria</taxon>
        <taxon>Bacillati</taxon>
        <taxon>Actinomycetota</taxon>
        <taxon>Actinomycetes</taxon>
        <taxon>Mycobacteriales</taxon>
        <taxon>Segniliparaceae</taxon>
        <taxon>Segniliparus</taxon>
    </lineage>
</organism>
<accession>E5XSF9</accession>
<dbReference type="eggNOG" id="COG3189">
    <property type="taxonomic scope" value="Bacteria"/>
</dbReference>